<feature type="repeat" description="ANK" evidence="3">
    <location>
        <begin position="272"/>
        <end position="293"/>
    </location>
</feature>
<dbReference type="AlphaFoldDB" id="A0ABD1Z269"/>
<dbReference type="InterPro" id="IPR026961">
    <property type="entry name" value="PGG_dom"/>
</dbReference>
<feature type="repeat" description="ANK" evidence="3">
    <location>
        <begin position="239"/>
        <end position="271"/>
    </location>
</feature>
<dbReference type="Pfam" id="PF12796">
    <property type="entry name" value="Ank_2"/>
    <property type="match status" value="3"/>
</dbReference>
<keyword evidence="1" id="KW-0677">Repeat</keyword>
<keyword evidence="8" id="KW-1185">Reference proteome</keyword>
<feature type="domain" description="PGG" evidence="6">
    <location>
        <begin position="623"/>
        <end position="745"/>
    </location>
</feature>
<evidence type="ECO:0000256" key="4">
    <source>
        <dbReference type="SAM" id="MobiDB-lite"/>
    </source>
</evidence>
<name>A0ABD1Z269_9MARC</name>
<dbReference type="PANTHER" id="PTHR24198">
    <property type="entry name" value="ANKYRIN REPEAT AND PROTEIN KINASE DOMAIN-CONTAINING PROTEIN"/>
    <property type="match status" value="1"/>
</dbReference>
<dbReference type="SMART" id="SM00248">
    <property type="entry name" value="ANK"/>
    <property type="match status" value="8"/>
</dbReference>
<proteinExistence type="predicted"/>
<evidence type="ECO:0000256" key="3">
    <source>
        <dbReference type="PROSITE-ProRule" id="PRU00023"/>
    </source>
</evidence>
<evidence type="ECO:0000313" key="7">
    <source>
        <dbReference type="EMBL" id="KAL2641731.1"/>
    </source>
</evidence>
<gene>
    <name evidence="7" type="ORF">R1flu_009318</name>
</gene>
<feature type="transmembrane region" description="Helical" evidence="5">
    <location>
        <begin position="724"/>
        <end position="750"/>
    </location>
</feature>
<comment type="caution">
    <text evidence="7">The sequence shown here is derived from an EMBL/GenBank/DDBJ whole genome shotgun (WGS) entry which is preliminary data.</text>
</comment>
<dbReference type="InterPro" id="IPR036770">
    <property type="entry name" value="Ankyrin_rpt-contain_sf"/>
</dbReference>
<dbReference type="Proteomes" id="UP001605036">
    <property type="component" value="Unassembled WGS sequence"/>
</dbReference>
<evidence type="ECO:0000259" key="6">
    <source>
        <dbReference type="Pfam" id="PF13962"/>
    </source>
</evidence>
<evidence type="ECO:0000256" key="2">
    <source>
        <dbReference type="ARBA" id="ARBA00023043"/>
    </source>
</evidence>
<dbReference type="PROSITE" id="PS50297">
    <property type="entry name" value="ANK_REP_REGION"/>
    <property type="match status" value="4"/>
</dbReference>
<dbReference type="SUPFAM" id="SSF48403">
    <property type="entry name" value="Ankyrin repeat"/>
    <property type="match status" value="2"/>
</dbReference>
<reference evidence="7 8" key="1">
    <citation type="submission" date="2024-09" db="EMBL/GenBank/DDBJ databases">
        <title>Chromosome-scale assembly of Riccia fluitans.</title>
        <authorList>
            <person name="Paukszto L."/>
            <person name="Sawicki J."/>
            <person name="Karawczyk K."/>
            <person name="Piernik-Szablinska J."/>
            <person name="Szczecinska M."/>
            <person name="Mazdziarz M."/>
        </authorList>
    </citation>
    <scope>NUCLEOTIDE SEQUENCE [LARGE SCALE GENOMIC DNA]</scope>
    <source>
        <strain evidence="7">Rf_01</strain>
        <tissue evidence="7">Aerial parts of the thallus</tissue>
    </source>
</reference>
<dbReference type="Gene3D" id="1.25.40.20">
    <property type="entry name" value="Ankyrin repeat-containing domain"/>
    <property type="match status" value="3"/>
</dbReference>
<accession>A0ABD1Z269</accession>
<sequence length="830" mass="94122">MATSIISVYDESLSPEIEFRTELHEAAEENDHERLVEISEKEGFQELLDARDEHGRTALLIACQRGHTNIVVLLLEKNANALIAGRGGYTCLHEAAFIGNFLVVDLLLGGIVEITSPQGYKEVVVSIFESYLDILFELNDPYIPRPDFDLDDKDRVGWERFQTSTRLPELIQLRRKTARASHPYDTLPNADHTFAKKKMANGHHKQNSGVKWAKDAEYHKRMVDARLDLAIYVNAQDCLGRTAIHYAAWRNKVSVINDLIFAGANVNVTDSHNFTPLHFAARNGNSRVVSELILLSTDWEKVYLLAGNVAAKSCPAPSSSSSSPSSSPRVGSQEFDVMKPTTIHFSFPEERDGVTPLRYATEGYGNINQWIDSADESSCERDYVGVVRSLLEIMDVKDYGLFSPSFNGETVWTVVFPRLDRHYQFLRRNELQRLFNFRGAGRVHDLGKELMKKAVELAENKSDMELLLSIQIQLVWTLEEVLTSKFIHKKMATSNVGFDEQSGLTLFHFAAFAGLGTEMRGLLSVPELADCVNQCWDHTKQTPLHIAVIEGNEDVVALLVNDEKVRVIEEDYKKRTPLQIAVEKSKQEKFSDSWKNIEKLLFKRREVQLFIDRQYKDRQVYVDAANAILVGAALIASVTFVGWLQPPLGYTPFLEIPSYPPETPSPDPSTSMAVQRYRSVRAFFVFNSLSFFFAIATVVAGAGAVLPAFSFFIKDEVDLVRKWLMLTSILLVFSITFVVGAFTAAGMAALPPVLEYQAYMIVTAAIGIAVWIFILISFFYRLYVIHPYEWLTRWINFLRTRLPRRYQYNAFSIPAESTSQPTQWIDKKYY</sequence>
<dbReference type="PROSITE" id="PS50088">
    <property type="entry name" value="ANK_REPEAT"/>
    <property type="match status" value="4"/>
</dbReference>
<feature type="transmembrane region" description="Helical" evidence="5">
    <location>
        <begin position="756"/>
        <end position="783"/>
    </location>
</feature>
<dbReference type="EMBL" id="JBHFFA010000002">
    <property type="protein sequence ID" value="KAL2641731.1"/>
    <property type="molecule type" value="Genomic_DNA"/>
</dbReference>
<feature type="repeat" description="ANK" evidence="3">
    <location>
        <begin position="54"/>
        <end position="86"/>
    </location>
</feature>
<feature type="region of interest" description="Disordered" evidence="4">
    <location>
        <begin position="313"/>
        <end position="333"/>
    </location>
</feature>
<evidence type="ECO:0000256" key="5">
    <source>
        <dbReference type="SAM" id="Phobius"/>
    </source>
</evidence>
<organism evidence="7 8">
    <name type="scientific">Riccia fluitans</name>
    <dbReference type="NCBI Taxonomy" id="41844"/>
    <lineage>
        <taxon>Eukaryota</taxon>
        <taxon>Viridiplantae</taxon>
        <taxon>Streptophyta</taxon>
        <taxon>Embryophyta</taxon>
        <taxon>Marchantiophyta</taxon>
        <taxon>Marchantiopsida</taxon>
        <taxon>Marchantiidae</taxon>
        <taxon>Marchantiales</taxon>
        <taxon>Ricciaceae</taxon>
        <taxon>Riccia</taxon>
    </lineage>
</organism>
<evidence type="ECO:0000256" key="1">
    <source>
        <dbReference type="ARBA" id="ARBA00022737"/>
    </source>
</evidence>
<keyword evidence="5" id="KW-0812">Transmembrane</keyword>
<evidence type="ECO:0000313" key="8">
    <source>
        <dbReference type="Proteomes" id="UP001605036"/>
    </source>
</evidence>
<protein>
    <recommendedName>
        <fullName evidence="6">PGG domain-containing protein</fullName>
    </recommendedName>
</protein>
<dbReference type="PANTHER" id="PTHR24198:SF165">
    <property type="entry name" value="ANKYRIN REPEAT-CONTAINING PROTEIN-RELATED"/>
    <property type="match status" value="1"/>
</dbReference>
<keyword evidence="2 3" id="KW-0040">ANK repeat</keyword>
<keyword evidence="5" id="KW-1133">Transmembrane helix</keyword>
<keyword evidence="5" id="KW-0472">Membrane</keyword>
<dbReference type="Pfam" id="PF13962">
    <property type="entry name" value="PGG"/>
    <property type="match status" value="1"/>
</dbReference>
<feature type="transmembrane region" description="Helical" evidence="5">
    <location>
        <begin position="689"/>
        <end position="712"/>
    </location>
</feature>
<feature type="repeat" description="ANK" evidence="3">
    <location>
        <begin position="539"/>
        <end position="561"/>
    </location>
</feature>
<feature type="compositionally biased region" description="Low complexity" evidence="4">
    <location>
        <begin position="317"/>
        <end position="328"/>
    </location>
</feature>
<dbReference type="InterPro" id="IPR002110">
    <property type="entry name" value="Ankyrin_rpt"/>
</dbReference>